<dbReference type="GO" id="GO:0020037">
    <property type="term" value="F:heme binding"/>
    <property type="evidence" value="ECO:0007669"/>
    <property type="project" value="InterPro"/>
</dbReference>
<dbReference type="GO" id="GO:0046872">
    <property type="term" value="F:metal ion binding"/>
    <property type="evidence" value="ECO:0007669"/>
    <property type="project" value="UniProtKB-KW"/>
</dbReference>
<name>A0A381Y3F0_9ZZZZ</name>
<keyword evidence="2" id="KW-0479">Metal-binding</keyword>
<gene>
    <name evidence="5" type="ORF">METZ01_LOCUS124056</name>
</gene>
<accession>A0A381Y3F0</accession>
<feature type="domain" description="Cytochrome c" evidence="4">
    <location>
        <begin position="35"/>
        <end position="133"/>
    </location>
</feature>
<dbReference type="SUPFAM" id="SSF46626">
    <property type="entry name" value="Cytochrome c"/>
    <property type="match status" value="1"/>
</dbReference>
<dbReference type="EMBL" id="UINC01017240">
    <property type="protein sequence ID" value="SVA71202.1"/>
    <property type="molecule type" value="Genomic_DNA"/>
</dbReference>
<proteinExistence type="predicted"/>
<organism evidence="5">
    <name type="scientific">marine metagenome</name>
    <dbReference type="NCBI Taxonomy" id="408172"/>
    <lineage>
        <taxon>unclassified sequences</taxon>
        <taxon>metagenomes</taxon>
        <taxon>ecological metagenomes</taxon>
    </lineage>
</organism>
<feature type="non-terminal residue" evidence="5">
    <location>
        <position position="271"/>
    </location>
</feature>
<dbReference type="InterPro" id="IPR011429">
    <property type="entry name" value="Cyt_c_Planctomycete-type"/>
</dbReference>
<dbReference type="InterPro" id="IPR009056">
    <property type="entry name" value="Cyt_c-like_dom"/>
</dbReference>
<dbReference type="InterPro" id="IPR011444">
    <property type="entry name" value="DUF1549"/>
</dbReference>
<dbReference type="InterPro" id="IPR036909">
    <property type="entry name" value="Cyt_c-like_dom_sf"/>
</dbReference>
<evidence type="ECO:0000259" key="4">
    <source>
        <dbReference type="PROSITE" id="PS51007"/>
    </source>
</evidence>
<evidence type="ECO:0000256" key="2">
    <source>
        <dbReference type="ARBA" id="ARBA00022723"/>
    </source>
</evidence>
<dbReference type="AlphaFoldDB" id="A0A381Y3F0"/>
<dbReference type="Pfam" id="PF07583">
    <property type="entry name" value="PSCyt2"/>
    <property type="match status" value="1"/>
</dbReference>
<keyword evidence="3" id="KW-0408">Iron</keyword>
<evidence type="ECO:0000256" key="1">
    <source>
        <dbReference type="ARBA" id="ARBA00022617"/>
    </source>
</evidence>
<sequence>MNGLIGNVFTCAGLLVVSFGSVQAGLTAEQKAKLPSPAKHAISFAREISPLLEKSCTKCHGKGKAKGGFSIETREKLLLGGDSGGAVVIGKSVDSYLVELVSGIDPDNVMPQKGSRLTPEQVGLIRAWIDQGLQWEEGATFAKAPVLNLSPRRPELPGDEGGHPVDRILASYFARHGVKTGRVVSDRLFARRVYLDTIGLLPPVKELDEFIASTAKGKRRKLVRRLLADHKPYAEHWLAFWNDILRNDYAGTGFIDGGRKQITGWLYGSLY</sequence>
<evidence type="ECO:0000256" key="3">
    <source>
        <dbReference type="ARBA" id="ARBA00023004"/>
    </source>
</evidence>
<dbReference type="Pfam" id="PF07635">
    <property type="entry name" value="PSCyt1"/>
    <property type="match status" value="1"/>
</dbReference>
<dbReference type="Gene3D" id="1.10.760.10">
    <property type="entry name" value="Cytochrome c-like domain"/>
    <property type="match status" value="1"/>
</dbReference>
<protein>
    <recommendedName>
        <fullName evidence="4">Cytochrome c domain-containing protein</fullName>
    </recommendedName>
</protein>
<dbReference type="PANTHER" id="PTHR35889:SF3">
    <property type="entry name" value="F-BOX DOMAIN-CONTAINING PROTEIN"/>
    <property type="match status" value="1"/>
</dbReference>
<keyword evidence="1" id="KW-0349">Heme</keyword>
<dbReference type="PANTHER" id="PTHR35889">
    <property type="entry name" value="CYCLOINULO-OLIGOSACCHARIDE FRUCTANOTRANSFERASE-RELATED"/>
    <property type="match status" value="1"/>
</dbReference>
<dbReference type="PROSITE" id="PS51007">
    <property type="entry name" value="CYTC"/>
    <property type="match status" value="1"/>
</dbReference>
<reference evidence="5" key="1">
    <citation type="submission" date="2018-05" db="EMBL/GenBank/DDBJ databases">
        <authorList>
            <person name="Lanie J.A."/>
            <person name="Ng W.-L."/>
            <person name="Kazmierczak K.M."/>
            <person name="Andrzejewski T.M."/>
            <person name="Davidsen T.M."/>
            <person name="Wayne K.J."/>
            <person name="Tettelin H."/>
            <person name="Glass J.I."/>
            <person name="Rusch D."/>
            <person name="Podicherti R."/>
            <person name="Tsui H.-C.T."/>
            <person name="Winkler M.E."/>
        </authorList>
    </citation>
    <scope>NUCLEOTIDE SEQUENCE</scope>
</reference>
<dbReference type="GO" id="GO:0009055">
    <property type="term" value="F:electron transfer activity"/>
    <property type="evidence" value="ECO:0007669"/>
    <property type="project" value="InterPro"/>
</dbReference>
<evidence type="ECO:0000313" key="5">
    <source>
        <dbReference type="EMBL" id="SVA71202.1"/>
    </source>
</evidence>